<dbReference type="PANTHER" id="PTHR11895:SF73">
    <property type="entry name" value="AMIDASE FAMILY PROTEIN"/>
    <property type="match status" value="1"/>
</dbReference>
<dbReference type="OrthoDB" id="9811471at2"/>
<comment type="caution">
    <text evidence="2">The sequence shown here is derived from an EMBL/GenBank/DDBJ whole genome shotgun (WGS) entry which is preliminary data.</text>
</comment>
<dbReference type="Pfam" id="PF01425">
    <property type="entry name" value="Amidase"/>
    <property type="match status" value="1"/>
</dbReference>
<dbReference type="AlphaFoldDB" id="L8K060"/>
<accession>L8K060</accession>
<evidence type="ECO:0000313" key="3">
    <source>
        <dbReference type="Proteomes" id="UP000011135"/>
    </source>
</evidence>
<dbReference type="InterPro" id="IPR023631">
    <property type="entry name" value="Amidase_dom"/>
</dbReference>
<name>L8K060_9BACT</name>
<dbReference type="STRING" id="1237149.C900_00818"/>
<organism evidence="2 3">
    <name type="scientific">Fulvivirga imtechensis AK7</name>
    <dbReference type="NCBI Taxonomy" id="1237149"/>
    <lineage>
        <taxon>Bacteria</taxon>
        <taxon>Pseudomonadati</taxon>
        <taxon>Bacteroidota</taxon>
        <taxon>Cytophagia</taxon>
        <taxon>Cytophagales</taxon>
        <taxon>Fulvivirgaceae</taxon>
        <taxon>Fulvivirga</taxon>
    </lineage>
</organism>
<dbReference type="eggNOG" id="COG0154">
    <property type="taxonomic scope" value="Bacteria"/>
</dbReference>
<keyword evidence="3" id="KW-1185">Reference proteome</keyword>
<evidence type="ECO:0000259" key="1">
    <source>
        <dbReference type="Pfam" id="PF01425"/>
    </source>
</evidence>
<keyword evidence="2" id="KW-0808">Transferase</keyword>
<dbReference type="Proteomes" id="UP000011135">
    <property type="component" value="Unassembled WGS sequence"/>
</dbReference>
<dbReference type="PATRIC" id="fig|1237149.3.peg.1051"/>
<proteinExistence type="predicted"/>
<protein>
    <submittedName>
        <fullName evidence="2">Glutamyl-tRNA(Gln) amidotransferase subunit A-like protein</fullName>
    </submittedName>
</protein>
<dbReference type="GO" id="GO:0016740">
    <property type="term" value="F:transferase activity"/>
    <property type="evidence" value="ECO:0007669"/>
    <property type="project" value="UniProtKB-KW"/>
</dbReference>
<dbReference type="RefSeq" id="WP_009578517.1">
    <property type="nucleotide sequence ID" value="NZ_AMZN01000014.1"/>
</dbReference>
<dbReference type="PROSITE" id="PS51257">
    <property type="entry name" value="PROKAR_LIPOPROTEIN"/>
    <property type="match status" value="1"/>
</dbReference>
<dbReference type="PANTHER" id="PTHR11895">
    <property type="entry name" value="TRANSAMIDASE"/>
    <property type="match status" value="1"/>
</dbReference>
<reference evidence="2 3" key="1">
    <citation type="submission" date="2012-12" db="EMBL/GenBank/DDBJ databases">
        <title>Genome assembly of Fulvivirga imtechensis AK7.</title>
        <authorList>
            <person name="Nupur N."/>
            <person name="Khatri I."/>
            <person name="Kumar R."/>
            <person name="Subramanian S."/>
            <person name="Pinnaka A."/>
        </authorList>
    </citation>
    <scope>NUCLEOTIDE SEQUENCE [LARGE SCALE GENOMIC DNA]</scope>
    <source>
        <strain evidence="2 3">AK7</strain>
    </source>
</reference>
<dbReference type="GO" id="GO:0050567">
    <property type="term" value="F:glutaminyl-tRNA synthase (glutamine-hydrolyzing) activity"/>
    <property type="evidence" value="ECO:0007669"/>
    <property type="project" value="TreeGrafter"/>
</dbReference>
<sequence>MKNPILFAAIAFLLLSCVKQEKEPAEGAIDSLAYVEPYLGLSFTQSKRDSLREGLRETVSDIRKIHAYSLENSTPPAISFNPIPVGFQINQLQLPINWRLPSDVKFPVNENELAFYTVAELSVLIRTGQISSEDLTLFFLGRLKQYGDTLQCVVTLTEELALEQAKRADAELANGKYRGPLHGIPYGIKDLLAVEGYNTTWGATPYKNQQIDGTAAVVKKLEEEGAVLVAKLTLGALAMGDIWYGGVTKNPWDLKQGSSGSSAGSAAATAAGLVPFAIGSETWGSIISPSTRCGTTGLRPTFGRVSRTGAMALSWTMDKLGPICRSAKDCALVFEVIRGSDGIDQSVIDAAFNFNAATPAHQLKVGYLKTLFEQQYPNSANDSISLAVFRDMGLQLHEVELPEDIPVNALSIILAAEAAAAFDELTRSGRDSLLVNQKKSAWPNYFRTARFISAVDYINANRIRYELIQKMNEVLKEYDAIIAPSFGGNQLLMTNLTGHPCVVFPNGFNAEGKPASISIIGNLFDEAKLLQLAEAYQAATGVDEMHPEMFK</sequence>
<dbReference type="InterPro" id="IPR036928">
    <property type="entry name" value="AS_sf"/>
</dbReference>
<feature type="domain" description="Amidase" evidence="1">
    <location>
        <begin position="134"/>
        <end position="487"/>
    </location>
</feature>
<gene>
    <name evidence="2" type="ORF">C900_00818</name>
</gene>
<evidence type="ECO:0000313" key="2">
    <source>
        <dbReference type="EMBL" id="ELR72857.1"/>
    </source>
</evidence>
<dbReference type="InterPro" id="IPR000120">
    <property type="entry name" value="Amidase"/>
</dbReference>
<dbReference type="EMBL" id="AMZN01000014">
    <property type="protein sequence ID" value="ELR72857.1"/>
    <property type="molecule type" value="Genomic_DNA"/>
</dbReference>
<dbReference type="Gene3D" id="3.90.1300.10">
    <property type="entry name" value="Amidase signature (AS) domain"/>
    <property type="match status" value="1"/>
</dbReference>
<dbReference type="SUPFAM" id="SSF75304">
    <property type="entry name" value="Amidase signature (AS) enzymes"/>
    <property type="match status" value="1"/>
</dbReference>